<reference evidence="1 2" key="1">
    <citation type="submission" date="2023-04" db="EMBL/GenBank/DDBJ databases">
        <title>Draft genome sequence of Saccharopolyspora sp. TS4A08 isolated from sweet potato rhizospheric soil.</title>
        <authorList>
            <person name="Suksaard P."/>
            <person name="Duangmal K."/>
        </authorList>
    </citation>
    <scope>NUCLEOTIDE SEQUENCE [LARGE SCALE GENOMIC DNA]</scope>
    <source>
        <strain evidence="1 2">TS4A08</strain>
    </source>
</reference>
<proteinExistence type="predicted"/>
<evidence type="ECO:0000313" key="2">
    <source>
        <dbReference type="Proteomes" id="UP001237595"/>
    </source>
</evidence>
<gene>
    <name evidence="1" type="ORF">QFW96_12500</name>
</gene>
<comment type="caution">
    <text evidence="1">The sequence shown here is derived from an EMBL/GenBank/DDBJ whole genome shotgun (WGS) entry which is preliminary data.</text>
</comment>
<keyword evidence="2" id="KW-1185">Reference proteome</keyword>
<sequence length="66" mass="6788">MKLSKVAGCEFDNCPVVYLSDAGMAVVQGFPVRAADGLELGVGEIAVEVPPEIVLASVEALQGAKK</sequence>
<dbReference type="Proteomes" id="UP001237595">
    <property type="component" value="Unassembled WGS sequence"/>
</dbReference>
<dbReference type="EMBL" id="JASAOF010000006">
    <property type="protein sequence ID" value="MDI2029441.1"/>
    <property type="molecule type" value="Genomic_DNA"/>
</dbReference>
<dbReference type="RefSeq" id="WP_281455774.1">
    <property type="nucleotide sequence ID" value="NZ_JASAOF010000006.1"/>
</dbReference>
<organism evidence="1 2">
    <name type="scientific">Saccharopolyspora ipomoeae</name>
    <dbReference type="NCBI Taxonomy" id="3042027"/>
    <lineage>
        <taxon>Bacteria</taxon>
        <taxon>Bacillati</taxon>
        <taxon>Actinomycetota</taxon>
        <taxon>Actinomycetes</taxon>
        <taxon>Pseudonocardiales</taxon>
        <taxon>Pseudonocardiaceae</taxon>
        <taxon>Saccharopolyspora</taxon>
    </lineage>
</organism>
<accession>A0ABT6PPS1</accession>
<name>A0ABT6PPS1_9PSEU</name>
<protein>
    <submittedName>
        <fullName evidence="1">Uncharacterized protein</fullName>
    </submittedName>
</protein>
<evidence type="ECO:0000313" key="1">
    <source>
        <dbReference type="EMBL" id="MDI2029441.1"/>
    </source>
</evidence>